<keyword evidence="5" id="KW-1185">Reference proteome</keyword>
<gene>
    <name evidence="4" type="ORF">C273_06393</name>
</gene>
<dbReference type="GO" id="GO:0018773">
    <property type="term" value="F:acetylpyruvate hydrolase activity"/>
    <property type="evidence" value="ECO:0007669"/>
    <property type="project" value="TreeGrafter"/>
</dbReference>
<dbReference type="OrthoDB" id="9805307at2"/>
<dbReference type="PATRIC" id="fig|1229783.3.peg.1292"/>
<name>K9AZS8_9STAP</name>
<evidence type="ECO:0000259" key="3">
    <source>
        <dbReference type="Pfam" id="PF01557"/>
    </source>
</evidence>
<evidence type="ECO:0000256" key="1">
    <source>
        <dbReference type="ARBA" id="ARBA00010211"/>
    </source>
</evidence>
<accession>K9AZS8</accession>
<dbReference type="InterPro" id="IPR011234">
    <property type="entry name" value="Fumarylacetoacetase-like_C"/>
</dbReference>
<dbReference type="Proteomes" id="UP000009885">
    <property type="component" value="Unassembled WGS sequence"/>
</dbReference>
<dbReference type="GO" id="GO:0046872">
    <property type="term" value="F:metal ion binding"/>
    <property type="evidence" value="ECO:0007669"/>
    <property type="project" value="UniProtKB-KW"/>
</dbReference>
<dbReference type="STRING" id="1229783.C273_06393"/>
<evidence type="ECO:0000313" key="5">
    <source>
        <dbReference type="Proteomes" id="UP000009885"/>
    </source>
</evidence>
<feature type="domain" description="Fumarylacetoacetase-like C-terminal" evidence="3">
    <location>
        <begin position="95"/>
        <end position="298"/>
    </location>
</feature>
<dbReference type="FunFam" id="3.90.850.10:FF:000010">
    <property type="entry name" value="FAA hydrolase family protein"/>
    <property type="match status" value="1"/>
</dbReference>
<comment type="caution">
    <text evidence="4">The sequence shown here is derived from an EMBL/GenBank/DDBJ whole genome shotgun (WGS) entry which is preliminary data.</text>
</comment>
<dbReference type="EMBL" id="AMSQ01000008">
    <property type="protein sequence ID" value="EKU48067.1"/>
    <property type="molecule type" value="Genomic_DNA"/>
</dbReference>
<dbReference type="InterPro" id="IPR036663">
    <property type="entry name" value="Fumarylacetoacetase_C_sf"/>
</dbReference>
<organism evidence="4 5">
    <name type="scientific">Staphylococcus massiliensis S46</name>
    <dbReference type="NCBI Taxonomy" id="1229783"/>
    <lineage>
        <taxon>Bacteria</taxon>
        <taxon>Bacillati</taxon>
        <taxon>Bacillota</taxon>
        <taxon>Bacilli</taxon>
        <taxon>Bacillales</taxon>
        <taxon>Staphylococcaceae</taxon>
        <taxon>Staphylococcus</taxon>
    </lineage>
</organism>
<dbReference type="Gene3D" id="3.90.850.10">
    <property type="entry name" value="Fumarylacetoacetase-like, C-terminal domain"/>
    <property type="match status" value="1"/>
</dbReference>
<reference evidence="4 5" key="1">
    <citation type="journal article" date="2013" name="Genome Announc.">
        <title>Genome Sequence of Staphylococcus massiliensis Strain S46, Isolated from the Surface of Healthy Human Skin.</title>
        <authorList>
            <person name="Srivastav R."/>
            <person name="Singh A."/>
            <person name="Jangir P.K."/>
            <person name="Kumari C."/>
            <person name="Muduli S."/>
            <person name="Sharma R."/>
        </authorList>
    </citation>
    <scope>NUCLEOTIDE SEQUENCE [LARGE SCALE GENOMIC DNA]</scope>
    <source>
        <strain evidence="4 5">S46</strain>
    </source>
</reference>
<proteinExistence type="inferred from homology"/>
<evidence type="ECO:0000256" key="2">
    <source>
        <dbReference type="ARBA" id="ARBA00022723"/>
    </source>
</evidence>
<evidence type="ECO:0000313" key="4">
    <source>
        <dbReference type="EMBL" id="EKU48067.1"/>
    </source>
</evidence>
<sequence length="303" mass="33513">MKFLSFKHNDDISYGVKVKREEAAWDLGKVFRDFAEEDFNPKTLLEGLQMNQVVDFQEQVRKAVVKAENSGDAETYKVQFADIDFLPPVTPTNNVIAFGRNYKKHADELNHEVERLYVFTKAASSLTGDNATIPNHKDITDELDYEGELGVVIGKHGEKIPRGLALDYVYGYTIINDITDRTAQKAQDQAFLSKSLTGGCPMGPYIVTKDELPTPEAVDIVTKVNNEIRQNGNTGEMILKIDELIEEISKYVALHPGDIIATGTPAGVGAGMNPPKFLQPGDEIKVTIDNIGTLTNYVASETE</sequence>
<dbReference type="PANTHER" id="PTHR11820:SF7">
    <property type="entry name" value="ACYLPYRUVASE FAHD1, MITOCHONDRIAL"/>
    <property type="match status" value="1"/>
</dbReference>
<dbReference type="Pfam" id="PF01557">
    <property type="entry name" value="FAA_hydrolase"/>
    <property type="match status" value="1"/>
</dbReference>
<dbReference type="RefSeq" id="WP_009383492.1">
    <property type="nucleotide sequence ID" value="NZ_AMSQ01000008.1"/>
</dbReference>
<protein>
    <submittedName>
        <fullName evidence="4">Fumarylacetoacetate hydrolase</fullName>
    </submittedName>
</protein>
<dbReference type="PANTHER" id="PTHR11820">
    <property type="entry name" value="ACYLPYRUVASE"/>
    <property type="match status" value="1"/>
</dbReference>
<dbReference type="SUPFAM" id="SSF56529">
    <property type="entry name" value="FAH"/>
    <property type="match status" value="1"/>
</dbReference>
<dbReference type="AlphaFoldDB" id="K9AZS8"/>
<keyword evidence="4" id="KW-0378">Hydrolase</keyword>
<dbReference type="eggNOG" id="COG0179">
    <property type="taxonomic scope" value="Bacteria"/>
</dbReference>
<keyword evidence="2" id="KW-0479">Metal-binding</keyword>
<comment type="similarity">
    <text evidence="1">Belongs to the FAH family.</text>
</comment>